<dbReference type="Proteomes" id="UP000177124">
    <property type="component" value="Unassembled WGS sequence"/>
</dbReference>
<dbReference type="InterPro" id="IPR004629">
    <property type="entry name" value="WecG_TagA_CpsF"/>
</dbReference>
<keyword evidence="1" id="KW-0328">Glycosyltransferase</keyword>
<evidence type="ECO:0000256" key="3">
    <source>
        <dbReference type="SAM" id="Phobius"/>
    </source>
</evidence>
<sequence>MTRRLLPLKRRKIDILGVGVDDFSQKEALGLILNLARDQKSAHYVVTVNSEFVMLARNNKDFADILQKADLALPDGWWLAKSKLILGGRGRERIAGVDLLENLCKEADKKAITVGFLGGFGSVAHRVAKRQKSRFLNLKIGYAGPGNPAIGYDPRLKNALDKAGRIDILFVAYGMGQQEFWIARNLKKLNVGVLIGVGGAFDYISRVKRRAPVLLQNTGLEWLWRLIYEPQRIWRMRVLPIFLLLVILKFLKLKISYKS</sequence>
<keyword evidence="3" id="KW-0472">Membrane</keyword>
<comment type="caution">
    <text evidence="4">The sequence shown here is derived from an EMBL/GenBank/DDBJ whole genome shotgun (WGS) entry which is preliminary data.</text>
</comment>
<dbReference type="STRING" id="1797716.A3D07_01080"/>
<dbReference type="NCBIfam" id="TIGR00696">
    <property type="entry name" value="wecG_tagA_cpsF"/>
    <property type="match status" value="1"/>
</dbReference>
<proteinExistence type="predicted"/>
<keyword evidence="3" id="KW-1133">Transmembrane helix</keyword>
<evidence type="ECO:0000256" key="2">
    <source>
        <dbReference type="ARBA" id="ARBA00022679"/>
    </source>
</evidence>
<evidence type="ECO:0000313" key="5">
    <source>
        <dbReference type="Proteomes" id="UP000177124"/>
    </source>
</evidence>
<evidence type="ECO:0008006" key="6">
    <source>
        <dbReference type="Google" id="ProtNLM"/>
    </source>
</evidence>
<evidence type="ECO:0000256" key="1">
    <source>
        <dbReference type="ARBA" id="ARBA00022676"/>
    </source>
</evidence>
<keyword evidence="2" id="KW-0808">Transferase</keyword>
<accession>A0A1F5GFC6</accession>
<dbReference type="EMBL" id="MFBF01000041">
    <property type="protein sequence ID" value="OGD90553.1"/>
    <property type="molecule type" value="Genomic_DNA"/>
</dbReference>
<protein>
    <recommendedName>
        <fullName evidence="6">Glycosyl transferase</fullName>
    </recommendedName>
</protein>
<reference evidence="4 5" key="1">
    <citation type="journal article" date="2016" name="Nat. Commun.">
        <title>Thousands of microbial genomes shed light on interconnected biogeochemical processes in an aquifer system.</title>
        <authorList>
            <person name="Anantharaman K."/>
            <person name="Brown C.T."/>
            <person name="Hug L.A."/>
            <person name="Sharon I."/>
            <person name="Castelle C.J."/>
            <person name="Probst A.J."/>
            <person name="Thomas B.C."/>
            <person name="Singh A."/>
            <person name="Wilkins M.J."/>
            <person name="Karaoz U."/>
            <person name="Brodie E.L."/>
            <person name="Williams K.H."/>
            <person name="Hubbard S.S."/>
            <person name="Banfield J.F."/>
        </authorList>
    </citation>
    <scope>NUCLEOTIDE SEQUENCE [LARGE SCALE GENOMIC DNA]</scope>
</reference>
<dbReference type="GO" id="GO:0016758">
    <property type="term" value="F:hexosyltransferase activity"/>
    <property type="evidence" value="ECO:0007669"/>
    <property type="project" value="TreeGrafter"/>
</dbReference>
<organism evidence="4 5">
    <name type="scientific">Candidatus Curtissbacteria bacterium RIFCSPHIGHO2_02_FULL_42_15</name>
    <dbReference type="NCBI Taxonomy" id="1797716"/>
    <lineage>
        <taxon>Bacteria</taxon>
        <taxon>Candidatus Curtissiibacteriota</taxon>
    </lineage>
</organism>
<evidence type="ECO:0000313" key="4">
    <source>
        <dbReference type="EMBL" id="OGD90553.1"/>
    </source>
</evidence>
<gene>
    <name evidence="4" type="ORF">A3D07_01080</name>
</gene>
<dbReference type="PANTHER" id="PTHR34136">
    <property type="match status" value="1"/>
</dbReference>
<dbReference type="CDD" id="cd06533">
    <property type="entry name" value="Glyco_transf_WecG_TagA"/>
    <property type="match status" value="1"/>
</dbReference>
<dbReference type="PANTHER" id="PTHR34136:SF1">
    <property type="entry name" value="UDP-N-ACETYL-D-MANNOSAMINURONIC ACID TRANSFERASE"/>
    <property type="match status" value="1"/>
</dbReference>
<name>A0A1F5GFC6_9BACT</name>
<dbReference type="Pfam" id="PF03808">
    <property type="entry name" value="Glyco_tran_WecG"/>
    <property type="match status" value="1"/>
</dbReference>
<keyword evidence="3" id="KW-0812">Transmembrane</keyword>
<feature type="transmembrane region" description="Helical" evidence="3">
    <location>
        <begin position="233"/>
        <end position="251"/>
    </location>
</feature>
<dbReference type="AlphaFoldDB" id="A0A1F5GFC6"/>